<dbReference type="PANTHER" id="PTHR42839">
    <property type="entry name" value="ISOCHORISMATE SYNTHASE ENTC"/>
    <property type="match status" value="1"/>
</dbReference>
<comment type="catalytic activity">
    <reaction evidence="1">
        <text>chorismate = isochorismate</text>
        <dbReference type="Rhea" id="RHEA:18985"/>
        <dbReference type="ChEBI" id="CHEBI:29748"/>
        <dbReference type="ChEBI" id="CHEBI:29780"/>
        <dbReference type="EC" id="5.4.4.2"/>
    </reaction>
</comment>
<dbReference type="InterPro" id="IPR004561">
    <property type="entry name" value="IsoChor_synthase"/>
</dbReference>
<evidence type="ECO:0000256" key="4">
    <source>
        <dbReference type="ARBA" id="ARBA00023235"/>
    </source>
</evidence>
<evidence type="ECO:0000256" key="3">
    <source>
        <dbReference type="ARBA" id="ARBA00012824"/>
    </source>
</evidence>
<dbReference type="InterPro" id="IPR005801">
    <property type="entry name" value="ADC_synthase"/>
</dbReference>
<dbReference type="EMBL" id="CAEZYJ010000027">
    <property type="protein sequence ID" value="CAB4715306.1"/>
    <property type="molecule type" value="Genomic_DNA"/>
</dbReference>
<evidence type="ECO:0000256" key="2">
    <source>
        <dbReference type="ARBA" id="ARBA00005297"/>
    </source>
</evidence>
<gene>
    <name evidence="7" type="ORF">UFOPK2659_00322</name>
</gene>
<name>A0A6J6QX24_9ZZZZ</name>
<dbReference type="Pfam" id="PF00425">
    <property type="entry name" value="Chorismate_bind"/>
    <property type="match status" value="1"/>
</dbReference>
<dbReference type="GO" id="GO:0008909">
    <property type="term" value="F:isochorismate synthase activity"/>
    <property type="evidence" value="ECO:0007669"/>
    <property type="project" value="UniProtKB-EC"/>
</dbReference>
<dbReference type="InterPro" id="IPR015890">
    <property type="entry name" value="Chorismate_C"/>
</dbReference>
<reference evidence="7" key="1">
    <citation type="submission" date="2020-05" db="EMBL/GenBank/DDBJ databases">
        <authorList>
            <person name="Chiriac C."/>
            <person name="Salcher M."/>
            <person name="Ghai R."/>
            <person name="Kavagutti S V."/>
        </authorList>
    </citation>
    <scope>NUCLEOTIDE SEQUENCE</scope>
</reference>
<evidence type="ECO:0000313" key="7">
    <source>
        <dbReference type="EMBL" id="CAB4715306.1"/>
    </source>
</evidence>
<dbReference type="Gene3D" id="3.60.120.10">
    <property type="entry name" value="Anthranilate synthase"/>
    <property type="match status" value="1"/>
</dbReference>
<dbReference type="NCBIfam" id="TIGR00543">
    <property type="entry name" value="isochor_syn"/>
    <property type="match status" value="1"/>
</dbReference>
<evidence type="ECO:0000259" key="6">
    <source>
        <dbReference type="Pfam" id="PF00425"/>
    </source>
</evidence>
<proteinExistence type="inferred from homology"/>
<dbReference type="SUPFAM" id="SSF56322">
    <property type="entry name" value="ADC synthase"/>
    <property type="match status" value="1"/>
</dbReference>
<feature type="domain" description="Chorismate-utilising enzyme C-terminal" evidence="6">
    <location>
        <begin position="160"/>
        <end position="412"/>
    </location>
</feature>
<protein>
    <recommendedName>
        <fullName evidence="3">isochorismate synthase</fullName>
        <ecNumber evidence="3">5.4.4.2</ecNumber>
    </recommendedName>
    <alternativeName>
        <fullName evidence="5">Isochorismate mutase</fullName>
    </alternativeName>
</protein>
<accession>A0A6J6QX24</accession>
<comment type="similarity">
    <text evidence="2">Belongs to the isochorismate synthase family.</text>
</comment>
<dbReference type="EC" id="5.4.4.2" evidence="3"/>
<evidence type="ECO:0000256" key="5">
    <source>
        <dbReference type="ARBA" id="ARBA00041564"/>
    </source>
</evidence>
<dbReference type="AlphaFoldDB" id="A0A6J6QX24"/>
<organism evidence="7">
    <name type="scientific">freshwater metagenome</name>
    <dbReference type="NCBI Taxonomy" id="449393"/>
    <lineage>
        <taxon>unclassified sequences</taxon>
        <taxon>metagenomes</taxon>
        <taxon>ecological metagenomes</taxon>
    </lineage>
</organism>
<sequence length="423" mass="45652">MNSIPVKTIEISHGLDLLKHLPDTKSLASLASLAWIRGGDGVIGIGEFDRFEVSGGKSSGNDQDRFDQMRSWWQAKLAKFIVTDDLHLSGTGPIAFISASFDPAEKSVVVIPKIIIGQRNGKSWLTWIGDLPKPEVVEYPKPEAPLNLSWAGGGLEPHLWEGIVAKAVARITAGELDKVVLARDLTAHSDLPFDARHIMLKLAEKYSATWIFHIDGLVGATPELLLRLNKGLVTSRVLAGTIQRTGDDEHDLALAGSLARSSKDLEEHKFAVQSVTQSLMPFCSSTNIPESPFVLHLANVMHLATDVTGVISDSLTPADLFALAGTLHPSAAVCGTPREIAKKVITELEGISRGRYAGPVGWIDSRGEGELGIALRCAQINPNNQKQIRLFAGCGIVAGSDPKKEYAESQAKLLPIREALESY</sequence>
<dbReference type="PANTHER" id="PTHR42839:SF2">
    <property type="entry name" value="ISOCHORISMATE SYNTHASE ENTC"/>
    <property type="match status" value="1"/>
</dbReference>
<keyword evidence="4" id="KW-0413">Isomerase</keyword>
<evidence type="ECO:0000256" key="1">
    <source>
        <dbReference type="ARBA" id="ARBA00000799"/>
    </source>
</evidence>